<sequence>MSRCVTKNISLYGNFSESGYRQRLRRPTPACDVRGGWPLTSIGVVLGLLPRVAFIELLGMILSICLCRNIHTEDYTKVPKY</sequence>
<name>A0AAD3N412_LATJO</name>
<dbReference type="EMBL" id="BRZM01005854">
    <property type="protein sequence ID" value="GLD66268.1"/>
    <property type="molecule type" value="Genomic_DNA"/>
</dbReference>
<proteinExistence type="predicted"/>
<keyword evidence="1" id="KW-0812">Transmembrane</keyword>
<accession>A0AAD3N412</accession>
<dbReference type="Proteomes" id="UP001279410">
    <property type="component" value="Unassembled WGS sequence"/>
</dbReference>
<evidence type="ECO:0000313" key="2">
    <source>
        <dbReference type="EMBL" id="GLD66268.1"/>
    </source>
</evidence>
<evidence type="ECO:0000313" key="3">
    <source>
        <dbReference type="Proteomes" id="UP001279410"/>
    </source>
</evidence>
<comment type="caution">
    <text evidence="2">The sequence shown here is derived from an EMBL/GenBank/DDBJ whole genome shotgun (WGS) entry which is preliminary data.</text>
</comment>
<protein>
    <submittedName>
        <fullName evidence="2">CD82 antigen-like protein</fullName>
    </submittedName>
</protein>
<organism evidence="2 3">
    <name type="scientific">Lates japonicus</name>
    <name type="common">Japanese lates</name>
    <dbReference type="NCBI Taxonomy" id="270547"/>
    <lineage>
        <taxon>Eukaryota</taxon>
        <taxon>Metazoa</taxon>
        <taxon>Chordata</taxon>
        <taxon>Craniata</taxon>
        <taxon>Vertebrata</taxon>
        <taxon>Euteleostomi</taxon>
        <taxon>Actinopterygii</taxon>
        <taxon>Neopterygii</taxon>
        <taxon>Teleostei</taxon>
        <taxon>Neoteleostei</taxon>
        <taxon>Acanthomorphata</taxon>
        <taxon>Carangaria</taxon>
        <taxon>Carangaria incertae sedis</taxon>
        <taxon>Centropomidae</taxon>
        <taxon>Lates</taxon>
    </lineage>
</organism>
<dbReference type="AlphaFoldDB" id="A0AAD3N412"/>
<gene>
    <name evidence="2" type="ORF">AKAME5_002937600</name>
</gene>
<keyword evidence="3" id="KW-1185">Reference proteome</keyword>
<evidence type="ECO:0000256" key="1">
    <source>
        <dbReference type="SAM" id="Phobius"/>
    </source>
</evidence>
<reference evidence="2" key="1">
    <citation type="submission" date="2022-08" db="EMBL/GenBank/DDBJ databases">
        <title>Genome sequencing of akame (Lates japonicus).</title>
        <authorList>
            <person name="Hashiguchi Y."/>
            <person name="Takahashi H."/>
        </authorList>
    </citation>
    <scope>NUCLEOTIDE SEQUENCE</scope>
    <source>
        <strain evidence="2">Kochi</strain>
    </source>
</reference>
<keyword evidence="1" id="KW-0472">Membrane</keyword>
<feature type="transmembrane region" description="Helical" evidence="1">
    <location>
        <begin position="42"/>
        <end position="67"/>
    </location>
</feature>
<keyword evidence="1" id="KW-1133">Transmembrane helix</keyword>